<proteinExistence type="predicted"/>
<comment type="caution">
    <text evidence="1">The sequence shown here is derived from an EMBL/GenBank/DDBJ whole genome shotgun (WGS) entry which is preliminary data.</text>
</comment>
<dbReference type="Proteomes" id="UP000288805">
    <property type="component" value="Unassembled WGS sequence"/>
</dbReference>
<dbReference type="AlphaFoldDB" id="A0A438IEU6"/>
<protein>
    <submittedName>
        <fullName evidence="1">Uncharacterized protein</fullName>
    </submittedName>
</protein>
<sequence length="74" mass="8511">MGHNGPYFELIYHDDMVYESWINSRFTFVHKDVLGLGTERSRVSSILPRPILNHLLILFNGSGIRSGKTPFSFQ</sequence>
<evidence type="ECO:0000313" key="2">
    <source>
        <dbReference type="Proteomes" id="UP000288805"/>
    </source>
</evidence>
<dbReference type="EMBL" id="QGNW01000118">
    <property type="protein sequence ID" value="RVW94929.1"/>
    <property type="molecule type" value="Genomic_DNA"/>
</dbReference>
<accession>A0A438IEU6</accession>
<organism evidence="1 2">
    <name type="scientific">Vitis vinifera</name>
    <name type="common">Grape</name>
    <dbReference type="NCBI Taxonomy" id="29760"/>
    <lineage>
        <taxon>Eukaryota</taxon>
        <taxon>Viridiplantae</taxon>
        <taxon>Streptophyta</taxon>
        <taxon>Embryophyta</taxon>
        <taxon>Tracheophyta</taxon>
        <taxon>Spermatophyta</taxon>
        <taxon>Magnoliopsida</taxon>
        <taxon>eudicotyledons</taxon>
        <taxon>Gunneridae</taxon>
        <taxon>Pentapetalae</taxon>
        <taxon>rosids</taxon>
        <taxon>Vitales</taxon>
        <taxon>Vitaceae</taxon>
        <taxon>Viteae</taxon>
        <taxon>Vitis</taxon>
    </lineage>
</organism>
<evidence type="ECO:0000313" key="1">
    <source>
        <dbReference type="EMBL" id="RVW94929.1"/>
    </source>
</evidence>
<reference evidence="1 2" key="1">
    <citation type="journal article" date="2018" name="PLoS Genet.">
        <title>Population sequencing reveals clonal diversity and ancestral inbreeding in the grapevine cultivar Chardonnay.</title>
        <authorList>
            <person name="Roach M.J."/>
            <person name="Johnson D.L."/>
            <person name="Bohlmann J."/>
            <person name="van Vuuren H.J."/>
            <person name="Jones S.J."/>
            <person name="Pretorius I.S."/>
            <person name="Schmidt S.A."/>
            <person name="Borneman A.R."/>
        </authorList>
    </citation>
    <scope>NUCLEOTIDE SEQUENCE [LARGE SCALE GENOMIC DNA]</scope>
    <source>
        <strain evidence="2">cv. Chardonnay</strain>
        <tissue evidence="1">Leaf</tissue>
    </source>
</reference>
<gene>
    <name evidence="1" type="ORF">CK203_034503</name>
</gene>
<name>A0A438IEU6_VITVI</name>